<dbReference type="EMBL" id="LN736372">
    <property type="protein sequence ID" value="CEP64691.1"/>
    <property type="molecule type" value="Genomic_DNA"/>
</dbReference>
<dbReference type="STRING" id="1245769.A0A0C7N9Z3"/>
<evidence type="ECO:0000313" key="3">
    <source>
        <dbReference type="EMBL" id="CEP64691.1"/>
    </source>
</evidence>
<dbReference type="PROSITE" id="PS50250">
    <property type="entry name" value="PCI"/>
    <property type="match status" value="1"/>
</dbReference>
<keyword evidence="4" id="KW-1185">Reference proteome</keyword>
<feature type="domain" description="PCI" evidence="2">
    <location>
        <begin position="303"/>
        <end position="503"/>
    </location>
</feature>
<sequence>MSDGDLAMATGAGYGLANDNDDDEQENYDDFMISDDDENDAEIEMDDASDVSFGEEANEPRVVSHPSNPDSGLVSVARDLVEQKRFDEANQVLGKAALLPQTHATVAAVLQIVRCTYLMWAQSLLSLPVDASGFASVQEAIDSLESALELDPGHDDQASFRSLLNELVPSLDSVFVLNPAWKTNGVSICCAQLFLVRCSRLGSRLIPDLWRSRTLQYEIAVLRLSVEDTTAAERPLVEKLYKSHHTSQEQIGNLEFVLAWFISTSLNEFDAGGISICEELVGSISMLLQKSFTRPLPLMSILHFTKAYLLLDQLSTTNKKVSLRCNAEFWESFKCLEELGNKTSFRDLVLCAFVLTSLLQLGQKTNLDDIIVPFELEQLKILDSLIKQNLEELYQAFVEYNLERFALALAATQMLSFSHVLHPLFASVVRLLQVRILWHRLAVCYSCISLADMQRLLKVGDLPELSRNSVLTILMRSIMDDTAPVYFKLDLTKDLVHFGDEGRRPLTSYTRDTYLSSRDPSGQKSGLHALGPLEASAIPIDEWLDSIGIFNLPPRRLKGLRPLKLLQELKGAREMPPALNDSSSHTTTLKLTEMAAYVRDMLQ</sequence>
<protein>
    <submittedName>
        <fullName evidence="3">LALA0S13e00782g1_1</fullName>
    </submittedName>
</protein>
<evidence type="ECO:0000256" key="1">
    <source>
        <dbReference type="SAM" id="MobiDB-lite"/>
    </source>
</evidence>
<dbReference type="OrthoDB" id="4047547at2759"/>
<dbReference type="InterPro" id="IPR000717">
    <property type="entry name" value="PCI_dom"/>
</dbReference>
<name>A0A0C7N9Z3_9SACH</name>
<evidence type="ECO:0000313" key="4">
    <source>
        <dbReference type="Proteomes" id="UP000054304"/>
    </source>
</evidence>
<evidence type="ECO:0000259" key="2">
    <source>
        <dbReference type="PROSITE" id="PS50250"/>
    </source>
</evidence>
<reference evidence="3 4" key="1">
    <citation type="submission" date="2014-12" db="EMBL/GenBank/DDBJ databases">
        <authorList>
            <person name="Neuveglise Cecile"/>
        </authorList>
    </citation>
    <scope>NUCLEOTIDE SEQUENCE [LARGE SCALE GENOMIC DNA]</scope>
    <source>
        <strain evidence="3 4">CBS 12615</strain>
    </source>
</reference>
<dbReference type="HOGENOM" id="CLU_031729_0_0_1"/>
<proteinExistence type="predicted"/>
<dbReference type="RefSeq" id="XP_022630895.1">
    <property type="nucleotide sequence ID" value="XM_022772510.1"/>
</dbReference>
<dbReference type="AlphaFoldDB" id="A0A0C7N9Z3"/>
<gene>
    <name evidence="3" type="ORF">LALA0_S13e00782g</name>
</gene>
<organism evidence="3 4">
    <name type="scientific">Lachancea lanzarotensis</name>
    <dbReference type="NCBI Taxonomy" id="1245769"/>
    <lineage>
        <taxon>Eukaryota</taxon>
        <taxon>Fungi</taxon>
        <taxon>Dikarya</taxon>
        <taxon>Ascomycota</taxon>
        <taxon>Saccharomycotina</taxon>
        <taxon>Saccharomycetes</taxon>
        <taxon>Saccharomycetales</taxon>
        <taxon>Saccharomycetaceae</taxon>
        <taxon>Lachancea</taxon>
    </lineage>
</organism>
<dbReference type="GeneID" id="34688253"/>
<accession>A0A0C7N9Z3</accession>
<feature type="region of interest" description="Disordered" evidence="1">
    <location>
        <begin position="1"/>
        <end position="72"/>
    </location>
</feature>
<dbReference type="Proteomes" id="UP000054304">
    <property type="component" value="Unassembled WGS sequence"/>
</dbReference>
<feature type="compositionally biased region" description="Acidic residues" evidence="1">
    <location>
        <begin position="19"/>
        <end position="49"/>
    </location>
</feature>